<accession>A0A2V1E357</accession>
<dbReference type="EMBL" id="KZ805326">
    <property type="protein sequence ID" value="PVI03865.1"/>
    <property type="molecule type" value="Genomic_DNA"/>
</dbReference>
<feature type="region of interest" description="Disordered" evidence="1">
    <location>
        <begin position="13"/>
        <end position="35"/>
    </location>
</feature>
<dbReference type="Proteomes" id="UP000244855">
    <property type="component" value="Unassembled WGS sequence"/>
</dbReference>
<evidence type="ECO:0000313" key="3">
    <source>
        <dbReference type="EMBL" id="PVI03865.1"/>
    </source>
</evidence>
<dbReference type="AlphaFoldDB" id="A0A2V1E357"/>
<keyword evidence="2" id="KW-0472">Membrane</keyword>
<reference evidence="3 4" key="1">
    <citation type="journal article" date="2018" name="Sci. Rep.">
        <title>Comparative genomics provides insights into the lifestyle and reveals functional heterogeneity of dark septate endophytic fungi.</title>
        <authorList>
            <person name="Knapp D.G."/>
            <person name="Nemeth J.B."/>
            <person name="Barry K."/>
            <person name="Hainaut M."/>
            <person name="Henrissat B."/>
            <person name="Johnson J."/>
            <person name="Kuo A."/>
            <person name="Lim J.H.P."/>
            <person name="Lipzen A."/>
            <person name="Nolan M."/>
            <person name="Ohm R.A."/>
            <person name="Tamas L."/>
            <person name="Grigoriev I.V."/>
            <person name="Spatafora J.W."/>
            <person name="Nagy L.G."/>
            <person name="Kovacs G.M."/>
        </authorList>
    </citation>
    <scope>NUCLEOTIDE SEQUENCE [LARGE SCALE GENOMIC DNA]</scope>
    <source>
        <strain evidence="3 4">DSE2036</strain>
    </source>
</reference>
<feature type="transmembrane region" description="Helical" evidence="2">
    <location>
        <begin position="151"/>
        <end position="171"/>
    </location>
</feature>
<evidence type="ECO:0000256" key="1">
    <source>
        <dbReference type="SAM" id="MobiDB-lite"/>
    </source>
</evidence>
<name>A0A2V1E357_9PLEO</name>
<keyword evidence="2" id="KW-1133">Transmembrane helix</keyword>
<organism evidence="3 4">
    <name type="scientific">Periconia macrospinosa</name>
    <dbReference type="NCBI Taxonomy" id="97972"/>
    <lineage>
        <taxon>Eukaryota</taxon>
        <taxon>Fungi</taxon>
        <taxon>Dikarya</taxon>
        <taxon>Ascomycota</taxon>
        <taxon>Pezizomycotina</taxon>
        <taxon>Dothideomycetes</taxon>
        <taxon>Pleosporomycetidae</taxon>
        <taxon>Pleosporales</taxon>
        <taxon>Massarineae</taxon>
        <taxon>Periconiaceae</taxon>
        <taxon>Periconia</taxon>
    </lineage>
</organism>
<feature type="transmembrane region" description="Helical" evidence="2">
    <location>
        <begin position="90"/>
        <end position="112"/>
    </location>
</feature>
<evidence type="ECO:0000256" key="2">
    <source>
        <dbReference type="SAM" id="Phobius"/>
    </source>
</evidence>
<protein>
    <submittedName>
        <fullName evidence="3">Uncharacterized protein</fullName>
    </submittedName>
</protein>
<keyword evidence="2" id="KW-0812">Transmembrane</keyword>
<feature type="transmembrane region" description="Helical" evidence="2">
    <location>
        <begin position="124"/>
        <end position="145"/>
    </location>
</feature>
<evidence type="ECO:0000313" key="4">
    <source>
        <dbReference type="Proteomes" id="UP000244855"/>
    </source>
</evidence>
<keyword evidence="4" id="KW-1185">Reference proteome</keyword>
<proteinExistence type="predicted"/>
<gene>
    <name evidence="3" type="ORF">DM02DRAFT_652099</name>
</gene>
<sequence>MTLDPTNPTVVAAALDDDDDDMPALKEETSPPQHVEYSDLQPVTDLAPQHYLPSVYKEAIAEAIASVSDAGTPLKATISSRRTIAGMRPWVFWCVVGAVGLVVIGLAVGGAVGGSMAVMGRGNFIVGHIGAWNFIAGHIGVWNFIEDNTKVFIIFGAIISGVTSGVISGVVNYPYRASTSDGIAISREWRAWILIKNL</sequence>